<dbReference type="InterPro" id="IPR025841">
    <property type="entry name" value="CP_ATPgrasp_2"/>
</dbReference>
<dbReference type="Proteomes" id="UP001138768">
    <property type="component" value="Unassembled WGS sequence"/>
</dbReference>
<dbReference type="InterPro" id="IPR051680">
    <property type="entry name" value="ATP-dep_Glu-Cys_Ligase-2"/>
</dbReference>
<dbReference type="Gene3D" id="3.40.50.11290">
    <property type="match status" value="1"/>
</dbReference>
<comment type="caution">
    <text evidence="4">The sequence shown here is derived from an EMBL/GenBank/DDBJ whole genome shotgun (WGS) entry which is preliminary data.</text>
</comment>
<name>A0A9X0W555_9GAMM</name>
<dbReference type="EMBL" id="NRRY01000001">
    <property type="protein sequence ID" value="MBK1616991.1"/>
    <property type="molecule type" value="Genomic_DNA"/>
</dbReference>
<dbReference type="RefSeq" id="WP_200236649.1">
    <property type="nucleotide sequence ID" value="NZ_NRRY01000001.1"/>
</dbReference>
<evidence type="ECO:0008006" key="6">
    <source>
        <dbReference type="Google" id="ProtNLM"/>
    </source>
</evidence>
<accession>A0A9X0W555</accession>
<evidence type="ECO:0000313" key="4">
    <source>
        <dbReference type="EMBL" id="MBK1616991.1"/>
    </source>
</evidence>
<sequence>MVANLASAPPEPTGLGDSYRPLAGQFDEMRTSDGGLRPHWQYLIDALRELGSEGIDSRWQEARRLVRDNGVTYNVYGDPQGMSRPWELDPLPLLIRGEEWAGLERGLIQRAELLNAILLDLYGPRSLIDKGLLPPELIDGFPGYLLPCHGAPAPGDRPLVLYAADLTRDASGAWRVIGDRTQIPSGSGYALENRVVLSRVMPSLFRDSHVHRLAGFYRSVRRAMTRIAPRHSDHARVAVLTPGPRNEAYFEHAYLANYLGFNLVQGSDLSVRDGALWLRTLGRLERIDALMRRVDDVNCDPLELKENSLLGVPGMLQAVRAGNLGIANALGSGVLEHPGLMAFLPALCEQLLGEALVLPHLQTWWCGQREARDFVIANLDNLVIKPAGSPAGQRCLFGAKLDAEQRDELIAAIRREPHRYVAQEEVQPSTAPAYINGMLEPRPFVLRSFLVSEQEGYAVMPGGLSRIALDTDTPMISNQLGGLGKDTWVLASEPERQETLIVTADANAPAVVPAVVQESEVSSRVADNLFWIGRYAERAEGLVRLLRIVIIQITERSSLAAEADADCCLHLLLAALTHQSQTFPGFVGEGAADLLAQPVPEVLSLISDQKRAGALPQTLQALGQAAWSVRERLSNDTWRVTNDIERRQRLLTQAPPRGLGRALDLLDPLITSLVAFSALTHENMTHNEGWHFLEAGRRLERGLHTASLLRSTLVSVSPDQGESILVEAVLGVTDSLITYRRRYQAGTRVGAMLDLVLQDEANPRSLAYQIARLSELIDEMPGNSLSTRRTPAQRTLMRVMTELRLAELDLLARPSEGGRRRDALDALLASVETSISALSDAVTAQYFRHEEQPHHLIGQRSEAEALRGALPVTPLAANPAGSLR</sequence>
<evidence type="ECO:0000259" key="2">
    <source>
        <dbReference type="Pfam" id="PF04168"/>
    </source>
</evidence>
<gene>
    <name evidence="4" type="ORF">CKO42_00705</name>
</gene>
<dbReference type="PANTHER" id="PTHR34595:SF2">
    <property type="entry name" value="BLR2978 PROTEIN"/>
    <property type="match status" value="1"/>
</dbReference>
<feature type="domain" description="DUF403" evidence="2">
    <location>
        <begin position="522"/>
        <end position="847"/>
    </location>
</feature>
<feature type="region of interest" description="Disordered" evidence="1">
    <location>
        <begin position="1"/>
        <end position="22"/>
    </location>
</feature>
<dbReference type="InterPro" id="IPR007296">
    <property type="entry name" value="DUF403"/>
</dbReference>
<organism evidence="4 5">
    <name type="scientific">Lamprobacter modestohalophilus</name>
    <dbReference type="NCBI Taxonomy" id="1064514"/>
    <lineage>
        <taxon>Bacteria</taxon>
        <taxon>Pseudomonadati</taxon>
        <taxon>Pseudomonadota</taxon>
        <taxon>Gammaproteobacteria</taxon>
        <taxon>Chromatiales</taxon>
        <taxon>Chromatiaceae</taxon>
        <taxon>Lamprobacter</taxon>
    </lineage>
</organism>
<dbReference type="Gene3D" id="3.30.1490.270">
    <property type="match status" value="1"/>
</dbReference>
<evidence type="ECO:0000256" key="1">
    <source>
        <dbReference type="SAM" id="MobiDB-lite"/>
    </source>
</evidence>
<evidence type="ECO:0000313" key="5">
    <source>
        <dbReference type="Proteomes" id="UP001138768"/>
    </source>
</evidence>
<dbReference type="AlphaFoldDB" id="A0A9X0W555"/>
<proteinExistence type="predicted"/>
<dbReference type="SUPFAM" id="SSF56059">
    <property type="entry name" value="Glutathione synthetase ATP-binding domain-like"/>
    <property type="match status" value="1"/>
</dbReference>
<feature type="domain" description="Circularly permuted ATP-grasp type 2" evidence="3">
    <location>
        <begin position="92"/>
        <end position="468"/>
    </location>
</feature>
<evidence type="ECO:0000259" key="3">
    <source>
        <dbReference type="Pfam" id="PF14403"/>
    </source>
</evidence>
<keyword evidence="5" id="KW-1185">Reference proteome</keyword>
<reference evidence="4 5" key="1">
    <citation type="journal article" date="2020" name="Microorganisms">
        <title>Osmotic Adaptation and Compatible Solute Biosynthesis of Phototrophic Bacteria as Revealed from Genome Analyses.</title>
        <authorList>
            <person name="Imhoff J.F."/>
            <person name="Rahn T."/>
            <person name="Kunzel S."/>
            <person name="Keller A."/>
            <person name="Neulinger S.C."/>
        </authorList>
    </citation>
    <scope>NUCLEOTIDE SEQUENCE [LARGE SCALE GENOMIC DNA]</scope>
    <source>
        <strain evidence="4 5">DSM 25653</strain>
    </source>
</reference>
<protein>
    <recommendedName>
        <fullName evidence="6">DUF403 domain-containing protein</fullName>
    </recommendedName>
</protein>
<dbReference type="Pfam" id="PF04168">
    <property type="entry name" value="Alpha-E"/>
    <property type="match status" value="1"/>
</dbReference>
<dbReference type="PANTHER" id="PTHR34595">
    <property type="entry name" value="BLR5612 PROTEIN"/>
    <property type="match status" value="1"/>
</dbReference>
<dbReference type="Pfam" id="PF14403">
    <property type="entry name" value="CP_ATPgrasp_2"/>
    <property type="match status" value="1"/>
</dbReference>